<evidence type="ECO:0000256" key="6">
    <source>
        <dbReference type="RuleBase" id="RU361153"/>
    </source>
</evidence>
<dbReference type="PANTHER" id="PTHR34142">
    <property type="entry name" value="ENDO-BETA-1,4-GLUCANASE A"/>
    <property type="match status" value="1"/>
</dbReference>
<feature type="signal peptide" evidence="7">
    <location>
        <begin position="1"/>
        <end position="18"/>
    </location>
</feature>
<gene>
    <name evidence="9" type="ORF">SPSK_03397</name>
</gene>
<name>A0A0F2M1I5_SPOSC</name>
<evidence type="ECO:0000313" key="10">
    <source>
        <dbReference type="Proteomes" id="UP000033710"/>
    </source>
</evidence>
<dbReference type="VEuPathDB" id="FungiDB:SPSK_03397"/>
<evidence type="ECO:0000259" key="8">
    <source>
        <dbReference type="Pfam" id="PF00150"/>
    </source>
</evidence>
<feature type="chain" id="PRO_5002454793" description="cellulase" evidence="7">
    <location>
        <begin position="19"/>
        <end position="361"/>
    </location>
</feature>
<evidence type="ECO:0000256" key="7">
    <source>
        <dbReference type="SAM" id="SignalP"/>
    </source>
</evidence>
<dbReference type="GO" id="GO:0008810">
    <property type="term" value="F:cellulase activity"/>
    <property type="evidence" value="ECO:0007669"/>
    <property type="project" value="UniProtKB-EC"/>
</dbReference>
<dbReference type="PANTHER" id="PTHR34142:SF1">
    <property type="entry name" value="GLYCOSIDE HYDROLASE FAMILY 5 DOMAIN-CONTAINING PROTEIN"/>
    <property type="match status" value="1"/>
</dbReference>
<evidence type="ECO:0000256" key="5">
    <source>
        <dbReference type="ARBA" id="ARBA00023295"/>
    </source>
</evidence>
<dbReference type="Proteomes" id="UP000033710">
    <property type="component" value="Unassembled WGS sequence"/>
</dbReference>
<dbReference type="RefSeq" id="XP_016584682.1">
    <property type="nucleotide sequence ID" value="XM_016730235.1"/>
</dbReference>
<proteinExistence type="inferred from homology"/>
<evidence type="ECO:0000256" key="4">
    <source>
        <dbReference type="ARBA" id="ARBA00022801"/>
    </source>
</evidence>
<evidence type="ECO:0000256" key="3">
    <source>
        <dbReference type="ARBA" id="ARBA00012601"/>
    </source>
</evidence>
<reference evidence="9 10" key="1">
    <citation type="journal article" date="2014" name="BMC Genomics">
        <title>Comparative genomics of the major fungal agents of human and animal Sporotrichosis: Sporothrix schenckii and Sporothrix brasiliensis.</title>
        <authorList>
            <person name="Teixeira M.M."/>
            <person name="de Almeida L.G."/>
            <person name="Kubitschek-Barreira P."/>
            <person name="Alves F.L."/>
            <person name="Kioshima E.S."/>
            <person name="Abadio A.K."/>
            <person name="Fernandes L."/>
            <person name="Derengowski L.S."/>
            <person name="Ferreira K.S."/>
            <person name="Souza R.C."/>
            <person name="Ruiz J.C."/>
            <person name="de Andrade N.C."/>
            <person name="Paes H.C."/>
            <person name="Nicola A.M."/>
            <person name="Albuquerque P."/>
            <person name="Gerber A.L."/>
            <person name="Martins V.P."/>
            <person name="Peconick L.D."/>
            <person name="Neto A.V."/>
            <person name="Chaucanez C.B."/>
            <person name="Silva P.A."/>
            <person name="Cunha O.L."/>
            <person name="de Oliveira F.F."/>
            <person name="dos Santos T.C."/>
            <person name="Barros A.L."/>
            <person name="Soares M.A."/>
            <person name="de Oliveira L.M."/>
            <person name="Marini M.M."/>
            <person name="Villalobos-Duno H."/>
            <person name="Cunha M.M."/>
            <person name="de Hoog S."/>
            <person name="da Silveira J.F."/>
            <person name="Henrissat B."/>
            <person name="Nino-Vega G.A."/>
            <person name="Cisalpino P.S."/>
            <person name="Mora-Montes H.M."/>
            <person name="Almeida S.R."/>
            <person name="Stajich J.E."/>
            <person name="Lopes-Bezerra L.M."/>
            <person name="Vasconcelos A.T."/>
            <person name="Felipe M.S."/>
        </authorList>
    </citation>
    <scope>NUCLEOTIDE SEQUENCE [LARGE SCALE GENOMIC DNA]</scope>
    <source>
        <strain evidence="9 10">1099-18</strain>
    </source>
</reference>
<evidence type="ECO:0000256" key="2">
    <source>
        <dbReference type="ARBA" id="ARBA00005641"/>
    </source>
</evidence>
<sequence>MRFIDLVCGAAAVTSVLAAPTTEAAGTSAAKQRRKSKFQFTGVNESGAEFGNKNLPGQLGKDYTWPVKSTIDIQTLTGKGFNIFRIPIMIPRERAIPTKMTGTINDTYFQGLTDVSILRVVYRVLCHWKLSNAVMYIRGAYAIVDPHSFGRYYDQVITDTAGFQAWWTTVAAHFKDNAKVVFDTNNEYHDMDNTLVAQLNQAAIDGIRAAGATSQYIFVEGNSWSGAWHWVSSGTATGMAGLTDPSDKIVYEMHQYLDADGSGTSTACVSSTIGRERLQEATAWLRANKKLGLVGETAGGANAQCIGALTDMLSYMQDNADVWSGWLWWGGGPWWGDYMYGMEPPSGTAYTGVLPSLVPYI</sequence>
<evidence type="ECO:0000313" key="9">
    <source>
        <dbReference type="EMBL" id="KJR82006.1"/>
    </source>
</evidence>
<comment type="similarity">
    <text evidence="2 6">Belongs to the glycosyl hydrolase 5 (cellulase A) family.</text>
</comment>
<keyword evidence="4 6" id="KW-0378">Hydrolase</keyword>
<accession>A0A0F2M1I5</accession>
<dbReference type="KEGG" id="ssck:SPSK_03397"/>
<dbReference type="OrthoDB" id="5823761at2759"/>
<dbReference type="SUPFAM" id="SSF51445">
    <property type="entry name" value="(Trans)glycosidases"/>
    <property type="match status" value="1"/>
</dbReference>
<dbReference type="GO" id="GO:0009251">
    <property type="term" value="P:glucan catabolic process"/>
    <property type="evidence" value="ECO:0007669"/>
    <property type="project" value="TreeGrafter"/>
</dbReference>
<dbReference type="InterPro" id="IPR017853">
    <property type="entry name" value="GH"/>
</dbReference>
<dbReference type="AlphaFoldDB" id="A0A0F2M1I5"/>
<dbReference type="Gene3D" id="3.20.20.80">
    <property type="entry name" value="Glycosidases"/>
    <property type="match status" value="1"/>
</dbReference>
<dbReference type="EC" id="3.2.1.4" evidence="3"/>
<dbReference type="Pfam" id="PF00150">
    <property type="entry name" value="Cellulase"/>
    <property type="match status" value="1"/>
</dbReference>
<organism evidence="9 10">
    <name type="scientific">Sporothrix schenckii 1099-18</name>
    <dbReference type="NCBI Taxonomy" id="1397361"/>
    <lineage>
        <taxon>Eukaryota</taxon>
        <taxon>Fungi</taxon>
        <taxon>Dikarya</taxon>
        <taxon>Ascomycota</taxon>
        <taxon>Pezizomycotina</taxon>
        <taxon>Sordariomycetes</taxon>
        <taxon>Sordariomycetidae</taxon>
        <taxon>Ophiostomatales</taxon>
        <taxon>Ophiostomataceae</taxon>
        <taxon>Sporothrix</taxon>
    </lineage>
</organism>
<dbReference type="EMBL" id="AXCR01000010">
    <property type="protein sequence ID" value="KJR82006.1"/>
    <property type="molecule type" value="Genomic_DNA"/>
</dbReference>
<evidence type="ECO:0000256" key="1">
    <source>
        <dbReference type="ARBA" id="ARBA00000966"/>
    </source>
</evidence>
<reference evidence="9 10" key="2">
    <citation type="journal article" date="2015" name="Eukaryot. Cell">
        <title>Asexual propagation of a virulent clone complex in a human and feline outbreak of sporotrichosis.</title>
        <authorList>
            <person name="Teixeira Mde M."/>
            <person name="Rodrigues A.M."/>
            <person name="Tsui C.K."/>
            <person name="de Almeida L.G."/>
            <person name="Van Diepeningen A.D."/>
            <person name="van den Ende B.G."/>
            <person name="Fernandes G.F."/>
            <person name="Kano R."/>
            <person name="Hamelin R.C."/>
            <person name="Lopes-Bezerra L.M."/>
            <person name="Vasconcelos A.T."/>
            <person name="de Hoog S."/>
            <person name="de Camargo Z.P."/>
            <person name="Felipe M.S."/>
        </authorList>
    </citation>
    <scope>NUCLEOTIDE SEQUENCE [LARGE SCALE GENOMIC DNA]</scope>
    <source>
        <strain evidence="9 10">1099-18</strain>
    </source>
</reference>
<comment type="catalytic activity">
    <reaction evidence="1">
        <text>Endohydrolysis of (1-&gt;4)-beta-D-glucosidic linkages in cellulose, lichenin and cereal beta-D-glucans.</text>
        <dbReference type="EC" id="3.2.1.4"/>
    </reaction>
</comment>
<protein>
    <recommendedName>
        <fullName evidence="3">cellulase</fullName>
        <ecNumber evidence="3">3.2.1.4</ecNumber>
    </recommendedName>
</protein>
<keyword evidence="7" id="KW-0732">Signal</keyword>
<comment type="caution">
    <text evidence="9">The sequence shown here is derived from an EMBL/GenBank/DDBJ whole genome shotgun (WGS) entry which is preliminary data.</text>
</comment>
<dbReference type="InterPro" id="IPR001547">
    <property type="entry name" value="Glyco_hydro_5"/>
</dbReference>
<dbReference type="GeneID" id="27665512"/>
<keyword evidence="5 6" id="KW-0326">Glycosidase</keyword>
<feature type="domain" description="Glycoside hydrolase family 5" evidence="8">
    <location>
        <begin position="138"/>
        <end position="330"/>
    </location>
</feature>